<dbReference type="GeneID" id="71061924"/>
<evidence type="ECO:0000313" key="4">
    <source>
        <dbReference type="Proteomes" id="UP000829580"/>
    </source>
</evidence>
<evidence type="ECO:0000256" key="2">
    <source>
        <dbReference type="SAM" id="Phobius"/>
    </source>
</evidence>
<dbReference type="Proteomes" id="UP000829580">
    <property type="component" value="Chromosome"/>
</dbReference>
<protein>
    <recommendedName>
        <fullName evidence="5">Transmembrane protein</fullName>
    </recommendedName>
</protein>
<evidence type="ECO:0000256" key="1">
    <source>
        <dbReference type="SAM" id="MobiDB-lite"/>
    </source>
</evidence>
<evidence type="ECO:0008006" key="5">
    <source>
        <dbReference type="Google" id="ProtNLM"/>
    </source>
</evidence>
<reference evidence="3 4" key="1">
    <citation type="submission" date="2022-02" db="EMBL/GenBank/DDBJ databases">
        <title>Genomic structural plasticity of rodent-associated Bartonella in nature.</title>
        <authorList>
            <person name="Sousa K.C.M."/>
            <person name="Gutierrez R."/>
            <person name="Yahalomi D."/>
            <person name="Shalit T."/>
            <person name="Markus B."/>
            <person name="Nachum-Biala Y."/>
            <person name="Hawlena H."/>
            <person name="Marcos-Hadad E."/>
            <person name="Hazkani-Covo E."/>
            <person name="Neves H.R."/>
            <person name="Covo S."/>
            <person name="Harrus S."/>
        </authorList>
    </citation>
    <scope>NUCLEOTIDE SEQUENCE [LARGE SCALE GENOMIC DNA]</scope>
    <source>
        <strain evidence="3 4">B35_1_2</strain>
    </source>
</reference>
<name>A0ABY3VYW4_9HYPH</name>
<dbReference type="RefSeq" id="WP_241436003.1">
    <property type="nucleotide sequence ID" value="NZ_CP031844.2"/>
</dbReference>
<evidence type="ECO:0000313" key="3">
    <source>
        <dbReference type="EMBL" id="UNF28852.1"/>
    </source>
</evidence>
<proteinExistence type="predicted"/>
<feature type="region of interest" description="Disordered" evidence="1">
    <location>
        <begin position="1"/>
        <end position="20"/>
    </location>
</feature>
<feature type="transmembrane region" description="Helical" evidence="2">
    <location>
        <begin position="75"/>
        <end position="103"/>
    </location>
</feature>
<keyword evidence="2" id="KW-0472">Membrane</keyword>
<accession>A0ABY3VYW4</accession>
<dbReference type="EMBL" id="CP093033">
    <property type="protein sequence ID" value="UNF28852.1"/>
    <property type="molecule type" value="Genomic_DNA"/>
</dbReference>
<keyword evidence="2" id="KW-1133">Transmembrane helix</keyword>
<organism evidence="3 4">
    <name type="scientific">Bartonella krasnovii</name>
    <dbReference type="NCBI Taxonomy" id="2267275"/>
    <lineage>
        <taxon>Bacteria</taxon>
        <taxon>Pseudomonadati</taxon>
        <taxon>Pseudomonadota</taxon>
        <taxon>Alphaproteobacteria</taxon>
        <taxon>Hyphomicrobiales</taxon>
        <taxon>Bartonellaceae</taxon>
        <taxon>Bartonella</taxon>
    </lineage>
</organism>
<feature type="transmembrane region" description="Helical" evidence="2">
    <location>
        <begin position="44"/>
        <end position="63"/>
    </location>
</feature>
<sequence>MRHNGGNLRSDRGKNLRSDQELSDQELRSFSLEEMLLTRKNYKIIFCFAFILEAFKVALILLFKWDLTDWWNYSLFIFILILIVLSVLLFLLIPVAFVVRVIFTHLLKKKIAQLEKVIGPRRKIPS</sequence>
<feature type="compositionally biased region" description="Basic and acidic residues" evidence="1">
    <location>
        <begin position="9"/>
        <end position="20"/>
    </location>
</feature>
<keyword evidence="4" id="KW-1185">Reference proteome</keyword>
<keyword evidence="2" id="KW-0812">Transmembrane</keyword>
<gene>
    <name evidence="3" type="ORF">MNL13_06505</name>
</gene>